<dbReference type="AlphaFoldDB" id="A0A1G7JD81"/>
<dbReference type="InterPro" id="IPR036388">
    <property type="entry name" value="WH-like_DNA-bd_sf"/>
</dbReference>
<sequence>MNLLKYNSAADSLGISVNTVRTQMKKLYRTLRENMQIFS</sequence>
<evidence type="ECO:0000313" key="2">
    <source>
        <dbReference type="Proteomes" id="UP000199109"/>
    </source>
</evidence>
<reference evidence="1 2" key="1">
    <citation type="submission" date="2016-10" db="EMBL/GenBank/DDBJ databases">
        <authorList>
            <person name="de Groot N.N."/>
        </authorList>
    </citation>
    <scope>NUCLEOTIDE SEQUENCE [LARGE SCALE GENOMIC DNA]</scope>
    <source>
        <strain evidence="1 2">DSM 23421</strain>
    </source>
</reference>
<dbReference type="Gene3D" id="1.10.10.10">
    <property type="entry name" value="Winged helix-like DNA-binding domain superfamily/Winged helix DNA-binding domain"/>
    <property type="match status" value="1"/>
</dbReference>
<organism evidence="1 2">
    <name type="scientific">Pricia antarctica</name>
    <dbReference type="NCBI Taxonomy" id="641691"/>
    <lineage>
        <taxon>Bacteria</taxon>
        <taxon>Pseudomonadati</taxon>
        <taxon>Bacteroidota</taxon>
        <taxon>Flavobacteriia</taxon>
        <taxon>Flavobacteriales</taxon>
        <taxon>Flavobacteriaceae</taxon>
        <taxon>Pricia</taxon>
    </lineage>
</organism>
<accession>A0A1G7JD81</accession>
<gene>
    <name evidence="1" type="ORF">SAMN05421636_1234</name>
</gene>
<evidence type="ECO:0000313" key="1">
    <source>
        <dbReference type="EMBL" id="SDF22858.1"/>
    </source>
</evidence>
<keyword evidence="2" id="KW-1185">Reference proteome</keyword>
<dbReference type="STRING" id="641691.SAMN05421636_1234"/>
<proteinExistence type="predicted"/>
<name>A0A1G7JD81_9FLAO</name>
<protein>
    <submittedName>
        <fullName evidence="1">RNA polymerase sigma-70 factor, ECF subfamily</fullName>
    </submittedName>
</protein>
<dbReference type="EMBL" id="FNAO01000023">
    <property type="protein sequence ID" value="SDF22858.1"/>
    <property type="molecule type" value="Genomic_DNA"/>
</dbReference>
<dbReference type="Proteomes" id="UP000199109">
    <property type="component" value="Unassembled WGS sequence"/>
</dbReference>